<reference evidence="9" key="1">
    <citation type="journal article" date="2010" name="Nature">
        <title>The Amphimedon queenslandica genome and the evolution of animal complexity.</title>
        <authorList>
            <person name="Srivastava M."/>
            <person name="Simakov O."/>
            <person name="Chapman J."/>
            <person name="Fahey B."/>
            <person name="Gauthier M.E."/>
            <person name="Mitros T."/>
            <person name="Richards G.S."/>
            <person name="Conaco C."/>
            <person name="Dacre M."/>
            <person name="Hellsten U."/>
            <person name="Larroux C."/>
            <person name="Putnam N.H."/>
            <person name="Stanke M."/>
            <person name="Adamska M."/>
            <person name="Darling A."/>
            <person name="Degnan S.M."/>
            <person name="Oakley T.H."/>
            <person name="Plachetzki D.C."/>
            <person name="Zhai Y."/>
            <person name="Adamski M."/>
            <person name="Calcino A."/>
            <person name="Cummins S.F."/>
            <person name="Goodstein D.M."/>
            <person name="Harris C."/>
            <person name="Jackson D.J."/>
            <person name="Leys S.P."/>
            <person name="Shu S."/>
            <person name="Woodcroft B.J."/>
            <person name="Vervoort M."/>
            <person name="Kosik K.S."/>
            <person name="Manning G."/>
            <person name="Degnan B.M."/>
            <person name="Rokhsar D.S."/>
        </authorList>
    </citation>
    <scope>NUCLEOTIDE SEQUENCE [LARGE SCALE GENOMIC DNA]</scope>
</reference>
<feature type="transmembrane region" description="Helical" evidence="6">
    <location>
        <begin position="75"/>
        <end position="93"/>
    </location>
</feature>
<sequence length="368" mass="41752">METIWRLSKTVLLILQYYFFSISLTFYNKKLLTNYPFPISMTIIHLIIKFLLAWTIRGTLYCARKSPQATFGWKNYLKSICPVAIFTSLDIGLSNWSLLYITISLYTMSKSTALVFILFFGIVIGIEQPRLIQIFVVLLIFAGLVMFTYESTAFEWEGFILVILASIVTGLRWSTAQLALQKEEYGLSNPVNMIYNLQPVMILTLIPLAFFIDGIHFAISRKLLLAPSPSVLLTTLILILMAGVLAFLLAMSEYLLVYHTSSLTFSVSGVIKEIIILTISTVFVEEGSLSLLKVSGMVLCVMGVATHSVLKAIRLQDEAVRRQQELQLSREREDNIKLVRSNERRRSQCDESSSDSEDSVEIYRTTRL</sequence>
<evidence type="ECO:0000256" key="5">
    <source>
        <dbReference type="SAM" id="MobiDB-lite"/>
    </source>
</evidence>
<evidence type="ECO:0000313" key="9">
    <source>
        <dbReference type="Proteomes" id="UP000007879"/>
    </source>
</evidence>
<keyword evidence="4 6" id="KW-0472">Membrane</keyword>
<evidence type="ECO:0000313" key="8">
    <source>
        <dbReference type="EnsemblMetazoa" id="Aqu2.1.34837_001"/>
    </source>
</evidence>
<proteinExistence type="predicted"/>
<feature type="transmembrane region" description="Helical" evidence="6">
    <location>
        <begin position="7"/>
        <end position="27"/>
    </location>
</feature>
<name>A0A1X7V5P2_AMPQE</name>
<dbReference type="InParanoid" id="A0A1X7V5P2"/>
<gene>
    <name evidence="8" type="primary">100637163</name>
</gene>
<keyword evidence="2 6" id="KW-0812">Transmembrane</keyword>
<dbReference type="GO" id="GO:0016020">
    <property type="term" value="C:membrane"/>
    <property type="evidence" value="ECO:0007669"/>
    <property type="project" value="UniProtKB-SubCell"/>
</dbReference>
<dbReference type="InterPro" id="IPR004853">
    <property type="entry name" value="Sugar_P_trans_dom"/>
</dbReference>
<evidence type="ECO:0000256" key="6">
    <source>
        <dbReference type="SAM" id="Phobius"/>
    </source>
</evidence>
<keyword evidence="3 6" id="KW-1133">Transmembrane helix</keyword>
<protein>
    <recommendedName>
        <fullName evidence="7">Sugar phosphate transporter domain-containing protein</fullName>
    </recommendedName>
</protein>
<dbReference type="OrthoDB" id="18894at2759"/>
<feature type="transmembrane region" description="Helical" evidence="6">
    <location>
        <begin position="290"/>
        <end position="313"/>
    </location>
</feature>
<feature type="transmembrane region" description="Helical" evidence="6">
    <location>
        <begin position="99"/>
        <end position="124"/>
    </location>
</feature>
<dbReference type="STRING" id="400682.A0A1X7V5P2"/>
<dbReference type="AlphaFoldDB" id="A0A1X7V5P2"/>
<dbReference type="Proteomes" id="UP000007879">
    <property type="component" value="Unassembled WGS sequence"/>
</dbReference>
<accession>A0A1X7V5P2</accession>
<dbReference type="CDD" id="cd21092">
    <property type="entry name" value="TPT_S35C2"/>
    <property type="match status" value="1"/>
</dbReference>
<feature type="domain" description="Sugar phosphate transporter" evidence="7">
    <location>
        <begin position="10"/>
        <end position="306"/>
    </location>
</feature>
<feature type="transmembrane region" description="Helical" evidence="6">
    <location>
        <begin position="200"/>
        <end position="219"/>
    </location>
</feature>
<reference evidence="8" key="2">
    <citation type="submission" date="2017-05" db="UniProtKB">
        <authorList>
            <consortium name="EnsemblMetazoa"/>
        </authorList>
    </citation>
    <scope>IDENTIFICATION</scope>
</reference>
<keyword evidence="9" id="KW-1185">Reference proteome</keyword>
<comment type="subcellular location">
    <subcellularLocation>
        <location evidence="1">Membrane</location>
        <topology evidence="1">Multi-pass membrane protein</topology>
    </subcellularLocation>
</comment>
<evidence type="ECO:0000256" key="4">
    <source>
        <dbReference type="ARBA" id="ARBA00023136"/>
    </source>
</evidence>
<feature type="region of interest" description="Disordered" evidence="5">
    <location>
        <begin position="344"/>
        <end position="368"/>
    </location>
</feature>
<dbReference type="eggNOG" id="KOG1443">
    <property type="taxonomic scope" value="Eukaryota"/>
</dbReference>
<organism evidence="8">
    <name type="scientific">Amphimedon queenslandica</name>
    <name type="common">Sponge</name>
    <dbReference type="NCBI Taxonomy" id="400682"/>
    <lineage>
        <taxon>Eukaryota</taxon>
        <taxon>Metazoa</taxon>
        <taxon>Porifera</taxon>
        <taxon>Demospongiae</taxon>
        <taxon>Heteroscleromorpha</taxon>
        <taxon>Haplosclerida</taxon>
        <taxon>Niphatidae</taxon>
        <taxon>Amphimedon</taxon>
    </lineage>
</organism>
<dbReference type="KEGG" id="aqu:100637163"/>
<dbReference type="EnsemblMetazoa" id="Aqu2.1.34837_001">
    <property type="protein sequence ID" value="Aqu2.1.34837_001"/>
    <property type="gene ID" value="Aqu2.1.34837"/>
</dbReference>
<dbReference type="OMA" id="LFWEVPK"/>
<feature type="transmembrane region" description="Helical" evidence="6">
    <location>
        <begin position="159"/>
        <end position="180"/>
    </location>
</feature>
<feature type="transmembrane region" description="Helical" evidence="6">
    <location>
        <begin position="39"/>
        <end position="63"/>
    </location>
</feature>
<feature type="transmembrane region" description="Helical" evidence="6">
    <location>
        <begin position="131"/>
        <end position="147"/>
    </location>
</feature>
<dbReference type="EnsemblMetazoa" id="XM_019995121.1">
    <property type="protein sequence ID" value="XP_019850680.1"/>
    <property type="gene ID" value="LOC100637163"/>
</dbReference>
<dbReference type="PANTHER" id="PTHR11132">
    <property type="entry name" value="SOLUTE CARRIER FAMILY 35"/>
    <property type="match status" value="1"/>
</dbReference>
<feature type="transmembrane region" description="Helical" evidence="6">
    <location>
        <begin position="263"/>
        <end position="284"/>
    </location>
</feature>
<dbReference type="Pfam" id="PF03151">
    <property type="entry name" value="TPT"/>
    <property type="match status" value="1"/>
</dbReference>
<feature type="transmembrane region" description="Helical" evidence="6">
    <location>
        <begin position="231"/>
        <end position="251"/>
    </location>
</feature>
<evidence type="ECO:0000256" key="2">
    <source>
        <dbReference type="ARBA" id="ARBA00022692"/>
    </source>
</evidence>
<evidence type="ECO:0000259" key="7">
    <source>
        <dbReference type="Pfam" id="PF03151"/>
    </source>
</evidence>
<dbReference type="InterPro" id="IPR050186">
    <property type="entry name" value="TPT_transporter"/>
</dbReference>
<evidence type="ECO:0000256" key="3">
    <source>
        <dbReference type="ARBA" id="ARBA00022989"/>
    </source>
</evidence>
<evidence type="ECO:0000256" key="1">
    <source>
        <dbReference type="ARBA" id="ARBA00004141"/>
    </source>
</evidence>